<keyword evidence="2" id="KW-1185">Reference proteome</keyword>
<dbReference type="AlphaFoldDB" id="A0ABC8QKR7"/>
<gene>
    <name evidence="1" type="ORF">ILEXP_LOCUS93</name>
</gene>
<evidence type="ECO:0000313" key="1">
    <source>
        <dbReference type="EMBL" id="CAK9133218.1"/>
    </source>
</evidence>
<organism evidence="1 2">
    <name type="scientific">Ilex paraguariensis</name>
    <name type="common">yerba mate</name>
    <dbReference type="NCBI Taxonomy" id="185542"/>
    <lineage>
        <taxon>Eukaryota</taxon>
        <taxon>Viridiplantae</taxon>
        <taxon>Streptophyta</taxon>
        <taxon>Embryophyta</taxon>
        <taxon>Tracheophyta</taxon>
        <taxon>Spermatophyta</taxon>
        <taxon>Magnoliopsida</taxon>
        <taxon>eudicotyledons</taxon>
        <taxon>Gunneridae</taxon>
        <taxon>Pentapetalae</taxon>
        <taxon>asterids</taxon>
        <taxon>campanulids</taxon>
        <taxon>Aquifoliales</taxon>
        <taxon>Aquifoliaceae</taxon>
        <taxon>Ilex</taxon>
    </lineage>
</organism>
<dbReference type="Proteomes" id="UP001642360">
    <property type="component" value="Unassembled WGS sequence"/>
</dbReference>
<evidence type="ECO:0000313" key="2">
    <source>
        <dbReference type="Proteomes" id="UP001642360"/>
    </source>
</evidence>
<name>A0ABC8QKR7_9AQUA</name>
<reference evidence="1 2" key="1">
    <citation type="submission" date="2024-02" db="EMBL/GenBank/DDBJ databases">
        <authorList>
            <person name="Vignale AGUSTIN F."/>
            <person name="Sosa J E."/>
            <person name="Modenutti C."/>
        </authorList>
    </citation>
    <scope>NUCLEOTIDE SEQUENCE [LARGE SCALE GENOMIC DNA]</scope>
</reference>
<comment type="caution">
    <text evidence="1">The sequence shown here is derived from an EMBL/GenBank/DDBJ whole genome shotgun (WGS) entry which is preliminary data.</text>
</comment>
<protein>
    <submittedName>
        <fullName evidence="1">Uncharacterized protein</fullName>
    </submittedName>
</protein>
<dbReference type="EMBL" id="CAUOFW020000001">
    <property type="protein sequence ID" value="CAK9133218.1"/>
    <property type="molecule type" value="Genomic_DNA"/>
</dbReference>
<accession>A0ABC8QKR7</accession>
<sequence length="125" mass="13983">MPENYFTTIGGWSNIDMENDGKTTRVMDERIEISEEDKITGSDIQADTSSHVSSQKCSSLDLNEEAIDEDDSYSTNVPSDEVSHRENRIPPKMILVVTTKLLRGKNKQLQLDSIADLKCLGYVGK</sequence>
<proteinExistence type="predicted"/>